<dbReference type="PATRIC" id="fig|652.5.peg.2753"/>
<organism evidence="1 2">
    <name type="scientific">Aeromonas schubertii</name>
    <dbReference type="NCBI Taxonomy" id="652"/>
    <lineage>
        <taxon>Bacteria</taxon>
        <taxon>Pseudomonadati</taxon>
        <taxon>Pseudomonadota</taxon>
        <taxon>Gammaproteobacteria</taxon>
        <taxon>Aeromonadales</taxon>
        <taxon>Aeromonadaceae</taxon>
        <taxon>Aeromonas</taxon>
    </lineage>
</organism>
<dbReference type="KEGG" id="asr:WL1483_531"/>
<reference evidence="2" key="1">
    <citation type="submission" date="2015-10" db="EMBL/GenBank/DDBJ databases">
        <title>Complete Genome Sequence of Aeromonas schubertii strain WL1483.</title>
        <authorList>
            <person name="Liu L."/>
        </authorList>
    </citation>
    <scope>NUCLEOTIDE SEQUENCE [LARGE SCALE GENOMIC DNA]</scope>
    <source>
        <strain evidence="2">WL1483</strain>
    </source>
</reference>
<gene>
    <name evidence="1" type="ORF">WL1483_531</name>
</gene>
<dbReference type="EMBL" id="CP013067">
    <property type="protein sequence ID" value="ALP39950.1"/>
    <property type="molecule type" value="Genomic_DNA"/>
</dbReference>
<reference evidence="1 2" key="2">
    <citation type="journal article" date="2016" name="Genome Announc.">
        <title>Complete Genome Sequence of the Highly Virulent Aeromonas schubertii Strain WL1483, Isolated from Diseased Snakehead Fish (Channa argus) in China.</title>
        <authorList>
            <person name="Liu L."/>
            <person name="Li N."/>
            <person name="Zhang D."/>
            <person name="Fu X."/>
            <person name="Shi C."/>
            <person name="Lin Q."/>
            <person name="Hao G."/>
        </authorList>
    </citation>
    <scope>NUCLEOTIDE SEQUENCE [LARGE SCALE GENOMIC DNA]</scope>
    <source>
        <strain evidence="1 2">WL1483</strain>
    </source>
</reference>
<accession>A0A0S2SE11</accession>
<proteinExistence type="predicted"/>
<evidence type="ECO:0000313" key="2">
    <source>
        <dbReference type="Proteomes" id="UP000058114"/>
    </source>
</evidence>
<dbReference type="Proteomes" id="UP000058114">
    <property type="component" value="Chromosome"/>
</dbReference>
<name>A0A0S2SE11_9GAMM</name>
<evidence type="ECO:0000313" key="1">
    <source>
        <dbReference type="EMBL" id="ALP39950.1"/>
    </source>
</evidence>
<dbReference type="AlphaFoldDB" id="A0A0S2SE11"/>
<sequence>MMAVMGLADGFLAGFNAMNNYQRGQKADERAEKAQGLRDAMWQNNLERQRKDDERYLDETAYARERDSKHDERQARRDGLYEEQIRASIASTKAANARAARADYRAEEEHQRLKEQREKQAYQQEHLPLIQQGWQSIAEGKDPGDLFRQVVSDPRAGQYNPERYMNSEYASAGRAFVNYTTGLMRDAEAGTLDWNSEEGVNRINNADFLNAAGTLYQEEVKTGIGDVDPATGKSIKNKELASIMVTQDGAGVVLGVKVTYDDGSTALRPVTNNRTAKGDDEPKVIPIADFIGTGYKRAALSREMVANANNIRTSLGLTPGADVKGYRQAVVKLQADTEKAIGQIRRDSMLNQEEKESAIAAERDAAQKQALGLRDVFGLEAPAVSVGAESSPSGLTQWVGNDALRREFVQEAGANGKHIAEHADPAMLDQVYSRWVQLRQDEQTANALREGPTPVTVPQQDPRAAEKAALNALVDHFKTAPNLTKTPDGLAAYQAMSTR</sequence>
<protein>
    <submittedName>
        <fullName evidence="1">Uncharacterized protein</fullName>
    </submittedName>
</protein>